<comment type="caution">
    <text evidence="1">The sequence shown here is derived from an EMBL/GenBank/DDBJ whole genome shotgun (WGS) entry which is preliminary data.</text>
</comment>
<protein>
    <submittedName>
        <fullName evidence="1">Uncharacterized protein</fullName>
    </submittedName>
</protein>
<dbReference type="Proteomes" id="UP001165960">
    <property type="component" value="Unassembled WGS sequence"/>
</dbReference>
<dbReference type="EMBL" id="QTSX02002627">
    <property type="protein sequence ID" value="KAJ9075183.1"/>
    <property type="molecule type" value="Genomic_DNA"/>
</dbReference>
<name>A0ACC2TKV8_9FUNG</name>
<proteinExistence type="predicted"/>
<gene>
    <name evidence="1" type="ORF">DSO57_1038525</name>
</gene>
<keyword evidence="2" id="KW-1185">Reference proteome</keyword>
<evidence type="ECO:0000313" key="1">
    <source>
        <dbReference type="EMBL" id="KAJ9075183.1"/>
    </source>
</evidence>
<reference evidence="1" key="1">
    <citation type="submission" date="2022-04" db="EMBL/GenBank/DDBJ databases">
        <title>Genome of the entomopathogenic fungus Entomophthora muscae.</title>
        <authorList>
            <person name="Elya C."/>
            <person name="Lovett B.R."/>
            <person name="Lee E."/>
            <person name="Macias A.M."/>
            <person name="Hajek A.E."/>
            <person name="De Bivort B.L."/>
            <person name="Kasson M.T."/>
            <person name="De Fine Licht H.H."/>
            <person name="Stajich J.E."/>
        </authorList>
    </citation>
    <scope>NUCLEOTIDE SEQUENCE</scope>
    <source>
        <strain evidence="1">Berkeley</strain>
    </source>
</reference>
<organism evidence="1 2">
    <name type="scientific">Entomophthora muscae</name>
    <dbReference type="NCBI Taxonomy" id="34485"/>
    <lineage>
        <taxon>Eukaryota</taxon>
        <taxon>Fungi</taxon>
        <taxon>Fungi incertae sedis</taxon>
        <taxon>Zoopagomycota</taxon>
        <taxon>Entomophthoromycotina</taxon>
        <taxon>Entomophthoromycetes</taxon>
        <taxon>Entomophthorales</taxon>
        <taxon>Entomophthoraceae</taxon>
        <taxon>Entomophthora</taxon>
    </lineage>
</organism>
<evidence type="ECO:0000313" key="2">
    <source>
        <dbReference type="Proteomes" id="UP001165960"/>
    </source>
</evidence>
<accession>A0ACC2TKV8</accession>
<sequence>MVRFSSRKQPRCTKSQLKLLESFYSTKPTPTPKDIAILARNVKLKARQVCAWLRNRRSADSSLAAPVNKMSLSCIVHNFGR</sequence>